<dbReference type="InterPro" id="IPR036291">
    <property type="entry name" value="NAD(P)-bd_dom_sf"/>
</dbReference>
<gene>
    <name evidence="6" type="ORF">SAMN02746089_00266</name>
</gene>
<dbReference type="SUPFAM" id="SSF50129">
    <property type="entry name" value="GroES-like"/>
    <property type="match status" value="1"/>
</dbReference>
<sequence length="338" mass="36534">MKAAIFNKPGDIKVSDIPVPDISEEEVLIKVKACGICGTDLHIYRGGVGSAPIKPPIVLGHEFSGEVVKVGDKVDNVKVGDKVAVDPNIYCGKCEFCRTGKKELCENLRAIGINYNGGFEEYCAVPAQQVYKLPDSLDFISGAMMEPLACCIHGVDLSKIKSGDTVLVLGGGAIGLIIMQLARLSGASKVIVSEPIESRRALALKLGADLVANPVENDLKEVLEMNDIHGADVVFECVGSRVTASQAFDVVKRGGHIVLFGVAGVDDEIVLRPFDVYQKQLTISGSFINPDTNYRAVKLLESGRVNVKDLITHKYRIDDINDAFTENISERIKTMIVF</sequence>
<name>A0A1M4TBD0_9THEO</name>
<dbReference type="InterPro" id="IPR002328">
    <property type="entry name" value="ADH_Zn_CS"/>
</dbReference>
<organism evidence="6 7">
    <name type="scientific">Caldanaerobius fijiensis DSM 17918</name>
    <dbReference type="NCBI Taxonomy" id="1121256"/>
    <lineage>
        <taxon>Bacteria</taxon>
        <taxon>Bacillati</taxon>
        <taxon>Bacillota</taxon>
        <taxon>Clostridia</taxon>
        <taxon>Thermoanaerobacterales</taxon>
        <taxon>Thermoanaerobacteraceae</taxon>
        <taxon>Caldanaerobius</taxon>
    </lineage>
</organism>
<dbReference type="RefSeq" id="WP_073341269.1">
    <property type="nucleotide sequence ID" value="NZ_FQVH01000001.1"/>
</dbReference>
<evidence type="ECO:0000313" key="7">
    <source>
        <dbReference type="Proteomes" id="UP000184088"/>
    </source>
</evidence>
<dbReference type="PANTHER" id="PTHR43401">
    <property type="entry name" value="L-THREONINE 3-DEHYDROGENASE"/>
    <property type="match status" value="1"/>
</dbReference>
<keyword evidence="7" id="KW-1185">Reference proteome</keyword>
<accession>A0A1M4TBD0</accession>
<dbReference type="InterPro" id="IPR050129">
    <property type="entry name" value="Zn_alcohol_dh"/>
</dbReference>
<dbReference type="Pfam" id="PF08240">
    <property type="entry name" value="ADH_N"/>
    <property type="match status" value="1"/>
</dbReference>
<dbReference type="AlphaFoldDB" id="A0A1M4TBD0"/>
<evidence type="ECO:0000313" key="6">
    <source>
        <dbReference type="EMBL" id="SHE41832.1"/>
    </source>
</evidence>
<dbReference type="EMBL" id="FQVH01000001">
    <property type="protein sequence ID" value="SHE41832.1"/>
    <property type="molecule type" value="Genomic_DNA"/>
</dbReference>
<keyword evidence="3" id="KW-0560">Oxidoreductase</keyword>
<keyword evidence="2 4" id="KW-0862">Zinc</keyword>
<dbReference type="STRING" id="1121256.SAMN02746089_00266"/>
<evidence type="ECO:0000256" key="2">
    <source>
        <dbReference type="ARBA" id="ARBA00022833"/>
    </source>
</evidence>
<evidence type="ECO:0000256" key="1">
    <source>
        <dbReference type="ARBA" id="ARBA00022723"/>
    </source>
</evidence>
<dbReference type="SMART" id="SM00829">
    <property type="entry name" value="PKS_ER"/>
    <property type="match status" value="1"/>
</dbReference>
<keyword evidence="1 4" id="KW-0479">Metal-binding</keyword>
<dbReference type="GO" id="GO:0016491">
    <property type="term" value="F:oxidoreductase activity"/>
    <property type="evidence" value="ECO:0007669"/>
    <property type="project" value="UniProtKB-KW"/>
</dbReference>
<dbReference type="InterPro" id="IPR011032">
    <property type="entry name" value="GroES-like_sf"/>
</dbReference>
<dbReference type="PANTHER" id="PTHR43401:SF2">
    <property type="entry name" value="L-THREONINE 3-DEHYDROGENASE"/>
    <property type="match status" value="1"/>
</dbReference>
<dbReference type="SUPFAM" id="SSF51735">
    <property type="entry name" value="NAD(P)-binding Rossmann-fold domains"/>
    <property type="match status" value="1"/>
</dbReference>
<dbReference type="CDD" id="cd08234">
    <property type="entry name" value="threonine_DH_like"/>
    <property type="match status" value="1"/>
</dbReference>
<protein>
    <submittedName>
        <fullName evidence="6">2-desacetyl-2-hydroxyethyl bacteriochlorophyllide A dehydrogenase</fullName>
    </submittedName>
</protein>
<dbReference type="PROSITE" id="PS00059">
    <property type="entry name" value="ADH_ZINC"/>
    <property type="match status" value="1"/>
</dbReference>
<evidence type="ECO:0000256" key="4">
    <source>
        <dbReference type="RuleBase" id="RU361277"/>
    </source>
</evidence>
<proteinExistence type="inferred from homology"/>
<reference evidence="6 7" key="1">
    <citation type="submission" date="2016-11" db="EMBL/GenBank/DDBJ databases">
        <authorList>
            <person name="Jaros S."/>
            <person name="Januszkiewicz K."/>
            <person name="Wedrychowicz H."/>
        </authorList>
    </citation>
    <scope>NUCLEOTIDE SEQUENCE [LARGE SCALE GENOMIC DNA]</scope>
    <source>
        <strain evidence="6 7">DSM 17918</strain>
    </source>
</reference>
<dbReference type="Pfam" id="PF00107">
    <property type="entry name" value="ADH_zinc_N"/>
    <property type="match status" value="1"/>
</dbReference>
<dbReference type="InterPro" id="IPR013154">
    <property type="entry name" value="ADH-like_N"/>
</dbReference>
<feature type="domain" description="Enoyl reductase (ER)" evidence="5">
    <location>
        <begin position="10"/>
        <end position="337"/>
    </location>
</feature>
<dbReference type="GO" id="GO:0008270">
    <property type="term" value="F:zinc ion binding"/>
    <property type="evidence" value="ECO:0007669"/>
    <property type="project" value="InterPro"/>
</dbReference>
<dbReference type="InterPro" id="IPR013149">
    <property type="entry name" value="ADH-like_C"/>
</dbReference>
<dbReference type="OrthoDB" id="9769198at2"/>
<evidence type="ECO:0000259" key="5">
    <source>
        <dbReference type="SMART" id="SM00829"/>
    </source>
</evidence>
<dbReference type="Gene3D" id="3.90.180.10">
    <property type="entry name" value="Medium-chain alcohol dehydrogenases, catalytic domain"/>
    <property type="match status" value="1"/>
</dbReference>
<dbReference type="InterPro" id="IPR020843">
    <property type="entry name" value="ER"/>
</dbReference>
<comment type="cofactor">
    <cofactor evidence="4">
        <name>Zn(2+)</name>
        <dbReference type="ChEBI" id="CHEBI:29105"/>
    </cofactor>
</comment>
<dbReference type="Gene3D" id="3.40.50.720">
    <property type="entry name" value="NAD(P)-binding Rossmann-like Domain"/>
    <property type="match status" value="1"/>
</dbReference>
<dbReference type="Proteomes" id="UP000184088">
    <property type="component" value="Unassembled WGS sequence"/>
</dbReference>
<evidence type="ECO:0000256" key="3">
    <source>
        <dbReference type="ARBA" id="ARBA00023002"/>
    </source>
</evidence>
<comment type="similarity">
    <text evidence="4">Belongs to the zinc-containing alcohol dehydrogenase family.</text>
</comment>